<evidence type="ECO:0000313" key="26">
    <source>
        <dbReference type="EnsemblMetazoa" id="XP_038061360.1"/>
    </source>
</evidence>
<dbReference type="InterPro" id="IPR000719">
    <property type="entry name" value="Prot_kinase_dom"/>
</dbReference>
<dbReference type="PRINTS" id="PR00109">
    <property type="entry name" value="TYRKINASE"/>
</dbReference>
<evidence type="ECO:0000256" key="7">
    <source>
        <dbReference type="ARBA" id="ARBA00022840"/>
    </source>
</evidence>
<dbReference type="SMART" id="SM00219">
    <property type="entry name" value="TyrKc"/>
    <property type="match status" value="1"/>
</dbReference>
<keyword evidence="6" id="KW-0418">Kinase</keyword>
<feature type="region of interest" description="Disordered" evidence="21">
    <location>
        <begin position="285"/>
        <end position="336"/>
    </location>
</feature>
<dbReference type="OrthoDB" id="1668230at2759"/>
<dbReference type="InterPro" id="IPR011009">
    <property type="entry name" value="Kinase-like_dom_sf"/>
</dbReference>
<dbReference type="InterPro" id="IPR013783">
    <property type="entry name" value="Ig-like_fold"/>
</dbReference>
<organism evidence="26 27">
    <name type="scientific">Patiria miniata</name>
    <name type="common">Bat star</name>
    <name type="synonym">Asterina miniata</name>
    <dbReference type="NCBI Taxonomy" id="46514"/>
    <lineage>
        <taxon>Eukaryota</taxon>
        <taxon>Metazoa</taxon>
        <taxon>Echinodermata</taxon>
        <taxon>Eleutherozoa</taxon>
        <taxon>Asterozoa</taxon>
        <taxon>Asteroidea</taxon>
        <taxon>Valvatacea</taxon>
        <taxon>Valvatida</taxon>
        <taxon>Asterinidae</taxon>
        <taxon>Patiria</taxon>
    </lineage>
</organism>
<dbReference type="InterPro" id="IPR001245">
    <property type="entry name" value="Ser-Thr/Tyr_kinase_cat_dom"/>
</dbReference>
<dbReference type="CDD" id="cd00192">
    <property type="entry name" value="PTKc"/>
    <property type="match status" value="1"/>
</dbReference>
<keyword evidence="9 22" id="KW-0472">Membrane</keyword>
<feature type="binding site" evidence="18">
    <location>
        <position position="561"/>
    </location>
    <ligand>
        <name>Mg(2+)</name>
        <dbReference type="ChEBI" id="CHEBI:18420"/>
    </ligand>
</feature>
<evidence type="ECO:0000256" key="4">
    <source>
        <dbReference type="ARBA" id="ARBA00022692"/>
    </source>
</evidence>
<dbReference type="OMA" id="CTEARQP"/>
<dbReference type="RefSeq" id="XP_038061360.1">
    <property type="nucleotide sequence ID" value="XM_038205432.1"/>
</dbReference>
<evidence type="ECO:0000256" key="17">
    <source>
        <dbReference type="PIRSR" id="PIRSR000615-2"/>
    </source>
</evidence>
<evidence type="ECO:0000259" key="25">
    <source>
        <dbReference type="PROSITE" id="PS50835"/>
    </source>
</evidence>
<sequence>MDVFLVLVFTASCMQMAKGDATDAPLIRIMEGSHLTSVLGTNLTLNCKLRDDINITTGNVNFNWYFVDKLVSLCTEARQPDGSSCSLVIGPVRASSEGLYKCTLFDGETFFESTTELTVVSPYTTMDLLDLSSGDLVDSNYGLSCVPLDAKRTFECTLRDIKPDRWNLSWLIDDSREVLGKLEVTSAGTGGLMIARSRFTVPDSEHKDLPDNLTCQATGVNGELFTVTVQLQFCSGPLIKGSNGVLIATVALVSVLSTLVVLPIVMFVKFRRNRREHSVQIKRSSVEMDVASDPDALGQPGQSEVGRSPGVDFEDRIAPRGPHKYEDKLATEDPHQYEDKVGQQVAYKYEDSISPQDPHNYEYNISQQVVHKYEDRISVHQVDEQEYDDTTPPQEATLMLPDSDDEDSLPPWAEGWKVPRCDLIVGERVLGRGNFGEVRSGGLMKDGELTRAAIKILKGYVSTSERDDFIDELRTMTSIGHHPNVVCLLGACQHRQVLYVALEYLPRGDLRSYLRTARSQSDSDEDALSSDQLVKFALDAAKGMEHLAKAGVIHRDLAARNILLSEGLTAKVSDFGLSRGEDIYVQASKRRVPVRWLAIESIRYKRYTTNSDVWSFGILLWEITTIGGTPYPTTKSESLARKLKGGYRMPKPSNCDDKSYALMRKCWEEDPNNRPSFSELVSILSGTDDSRIEHTYFSFDRVRYENLSVIRPEFDDN</sequence>
<feature type="domain" description="Ig-like" evidence="25">
    <location>
        <begin position="122"/>
        <end position="232"/>
    </location>
</feature>
<evidence type="ECO:0000256" key="16">
    <source>
        <dbReference type="PIRSR" id="PIRSR000615-1"/>
    </source>
</evidence>
<feature type="transmembrane region" description="Helical" evidence="22">
    <location>
        <begin position="244"/>
        <end position="268"/>
    </location>
</feature>
<keyword evidence="11" id="KW-1015">Disulfide bond</keyword>
<feature type="compositionally biased region" description="Basic and acidic residues" evidence="21">
    <location>
        <begin position="313"/>
        <end position="336"/>
    </location>
</feature>
<evidence type="ECO:0000256" key="14">
    <source>
        <dbReference type="ARBA" id="ARBA00023319"/>
    </source>
</evidence>
<evidence type="ECO:0000256" key="10">
    <source>
        <dbReference type="ARBA" id="ARBA00023137"/>
    </source>
</evidence>
<dbReference type="PROSITE" id="PS50835">
    <property type="entry name" value="IG_LIKE"/>
    <property type="match status" value="2"/>
</dbReference>
<dbReference type="EC" id="2.7.10.1" evidence="2"/>
<dbReference type="EnsemblMetazoa" id="XM_038205432.1">
    <property type="protein sequence ID" value="XP_038061360.1"/>
    <property type="gene ID" value="LOC119732059"/>
</dbReference>
<dbReference type="PROSITE" id="PS50011">
    <property type="entry name" value="PROTEIN_KINASE_DOM"/>
    <property type="match status" value="1"/>
</dbReference>
<feature type="binding site" evidence="17">
    <location>
        <begin position="431"/>
        <end position="438"/>
    </location>
    <ligand>
        <name>ATP</name>
        <dbReference type="ChEBI" id="CHEBI:30616"/>
    </ligand>
</feature>
<dbReference type="InterPro" id="IPR008266">
    <property type="entry name" value="Tyr_kinase_AS"/>
</dbReference>
<keyword evidence="10" id="KW-0829">Tyrosine-protein kinase</keyword>
<keyword evidence="27" id="KW-1185">Reference proteome</keyword>
<evidence type="ECO:0000256" key="3">
    <source>
        <dbReference type="ARBA" id="ARBA00022679"/>
    </source>
</evidence>
<evidence type="ECO:0000256" key="1">
    <source>
        <dbReference type="ARBA" id="ARBA00004167"/>
    </source>
</evidence>
<evidence type="ECO:0000256" key="20">
    <source>
        <dbReference type="PROSITE-ProRule" id="PRU10141"/>
    </source>
</evidence>
<dbReference type="InterPro" id="IPR036179">
    <property type="entry name" value="Ig-like_dom_sf"/>
</dbReference>
<evidence type="ECO:0000256" key="11">
    <source>
        <dbReference type="ARBA" id="ARBA00023157"/>
    </source>
</evidence>
<feature type="domain" description="Protein kinase" evidence="24">
    <location>
        <begin position="424"/>
        <end position="697"/>
    </location>
</feature>
<feature type="chain" id="PRO_5037643159" description="receptor protein-tyrosine kinase" evidence="23">
    <location>
        <begin position="20"/>
        <end position="717"/>
    </location>
</feature>
<dbReference type="Pfam" id="PF07714">
    <property type="entry name" value="PK_Tyr_Ser-Thr"/>
    <property type="match status" value="1"/>
</dbReference>
<evidence type="ECO:0000256" key="8">
    <source>
        <dbReference type="ARBA" id="ARBA00022989"/>
    </source>
</evidence>
<evidence type="ECO:0000256" key="15">
    <source>
        <dbReference type="ARBA" id="ARBA00051243"/>
    </source>
</evidence>
<keyword evidence="13" id="KW-0325">Glycoprotein</keyword>
<dbReference type="InterPro" id="IPR003599">
    <property type="entry name" value="Ig_sub"/>
</dbReference>
<keyword evidence="3" id="KW-0808">Transferase</keyword>
<dbReference type="InterPro" id="IPR017441">
    <property type="entry name" value="Protein_kinase_ATP_BS"/>
</dbReference>
<dbReference type="GeneID" id="119732059"/>
<dbReference type="SUPFAM" id="SSF56112">
    <property type="entry name" value="Protein kinase-like (PK-like)"/>
    <property type="match status" value="1"/>
</dbReference>
<evidence type="ECO:0000256" key="12">
    <source>
        <dbReference type="ARBA" id="ARBA00023170"/>
    </source>
</evidence>
<dbReference type="GO" id="GO:0043235">
    <property type="term" value="C:receptor complex"/>
    <property type="evidence" value="ECO:0007669"/>
    <property type="project" value="TreeGrafter"/>
</dbReference>
<protein>
    <recommendedName>
        <fullName evidence="2">receptor protein-tyrosine kinase</fullName>
        <ecNumber evidence="2">2.7.10.1</ecNumber>
    </recommendedName>
</protein>
<dbReference type="Proteomes" id="UP000887568">
    <property type="component" value="Unplaced"/>
</dbReference>
<reference evidence="26" key="1">
    <citation type="submission" date="2022-11" db="UniProtKB">
        <authorList>
            <consortium name="EnsemblMetazoa"/>
        </authorList>
    </citation>
    <scope>IDENTIFICATION</scope>
</reference>
<evidence type="ECO:0000256" key="6">
    <source>
        <dbReference type="ARBA" id="ARBA00022777"/>
    </source>
</evidence>
<dbReference type="GO" id="GO:0005886">
    <property type="term" value="C:plasma membrane"/>
    <property type="evidence" value="ECO:0007669"/>
    <property type="project" value="TreeGrafter"/>
</dbReference>
<dbReference type="Gene3D" id="2.60.40.10">
    <property type="entry name" value="Immunoglobulins"/>
    <property type="match status" value="1"/>
</dbReference>
<comment type="subcellular location">
    <subcellularLocation>
        <location evidence="1">Membrane</location>
        <topology evidence="1">Single-pass membrane protein</topology>
    </subcellularLocation>
</comment>
<dbReference type="AlphaFoldDB" id="A0A914ABS3"/>
<accession>A0A914ABS3</accession>
<evidence type="ECO:0000256" key="5">
    <source>
        <dbReference type="ARBA" id="ARBA00022741"/>
    </source>
</evidence>
<keyword evidence="23" id="KW-0732">Signal</keyword>
<feature type="binding site" evidence="17 20">
    <location>
        <position position="455"/>
    </location>
    <ligand>
        <name>ATP</name>
        <dbReference type="ChEBI" id="CHEBI:30616"/>
    </ligand>
</feature>
<dbReference type="SUPFAM" id="SSF48726">
    <property type="entry name" value="Immunoglobulin"/>
    <property type="match status" value="2"/>
</dbReference>
<keyword evidence="5 17" id="KW-0547">Nucleotide-binding</keyword>
<evidence type="ECO:0000256" key="18">
    <source>
        <dbReference type="PIRSR" id="PIRSR000615-3"/>
    </source>
</evidence>
<dbReference type="PROSITE" id="PS00107">
    <property type="entry name" value="PROTEIN_KINASE_ATP"/>
    <property type="match status" value="1"/>
</dbReference>
<proteinExistence type="predicted"/>
<feature type="signal peptide" evidence="23">
    <location>
        <begin position="1"/>
        <end position="19"/>
    </location>
</feature>
<dbReference type="Gene3D" id="1.10.510.10">
    <property type="entry name" value="Transferase(Phosphotransferase) domain 1"/>
    <property type="match status" value="1"/>
</dbReference>
<keyword evidence="18" id="KW-0460">Magnesium</keyword>
<keyword evidence="4 22" id="KW-0812">Transmembrane</keyword>
<dbReference type="SMART" id="SM00409">
    <property type="entry name" value="IG"/>
    <property type="match status" value="1"/>
</dbReference>
<keyword evidence="12" id="KW-0675">Receptor</keyword>
<dbReference type="InterPro" id="IPR007110">
    <property type="entry name" value="Ig-like_dom"/>
</dbReference>
<dbReference type="PANTHER" id="PTHR24416">
    <property type="entry name" value="TYROSINE-PROTEIN KINASE RECEPTOR"/>
    <property type="match status" value="1"/>
</dbReference>
<feature type="binding site" evidence="18">
    <location>
        <position position="574"/>
    </location>
    <ligand>
        <name>Mg(2+)</name>
        <dbReference type="ChEBI" id="CHEBI:18420"/>
    </ligand>
</feature>
<evidence type="ECO:0000256" key="23">
    <source>
        <dbReference type="SAM" id="SignalP"/>
    </source>
</evidence>
<evidence type="ECO:0000256" key="19">
    <source>
        <dbReference type="PIRSR" id="PIRSR000615-4"/>
    </source>
</evidence>
<keyword evidence="14" id="KW-0393">Immunoglobulin domain</keyword>
<dbReference type="Gene3D" id="3.30.200.20">
    <property type="entry name" value="Phosphorylase Kinase, domain 1"/>
    <property type="match status" value="1"/>
</dbReference>
<dbReference type="GO" id="GO:0004714">
    <property type="term" value="F:transmembrane receptor protein tyrosine kinase activity"/>
    <property type="evidence" value="ECO:0007669"/>
    <property type="project" value="UniProtKB-EC"/>
</dbReference>
<dbReference type="InterPro" id="IPR050122">
    <property type="entry name" value="RTK"/>
</dbReference>
<evidence type="ECO:0000256" key="21">
    <source>
        <dbReference type="SAM" id="MobiDB-lite"/>
    </source>
</evidence>
<keyword evidence="8 22" id="KW-1133">Transmembrane helix</keyword>
<evidence type="ECO:0000313" key="27">
    <source>
        <dbReference type="Proteomes" id="UP000887568"/>
    </source>
</evidence>
<evidence type="ECO:0000256" key="22">
    <source>
        <dbReference type="SAM" id="Phobius"/>
    </source>
</evidence>
<evidence type="ECO:0000256" key="13">
    <source>
        <dbReference type="ARBA" id="ARBA00023180"/>
    </source>
</evidence>
<dbReference type="GO" id="GO:0005524">
    <property type="term" value="F:ATP binding"/>
    <property type="evidence" value="ECO:0007669"/>
    <property type="project" value="UniProtKB-UniRule"/>
</dbReference>
<feature type="binding site" evidence="17">
    <location>
        <position position="560"/>
    </location>
    <ligand>
        <name>ATP</name>
        <dbReference type="ChEBI" id="CHEBI:30616"/>
    </ligand>
</feature>
<feature type="site" description="Important for interaction with phosphotyrosine-binding proteins" evidence="19">
    <location>
        <position position="696"/>
    </location>
</feature>
<dbReference type="FunFam" id="1.10.510.10:FF:000554">
    <property type="entry name" value="Predicted protein"/>
    <property type="match status" value="1"/>
</dbReference>
<keyword evidence="7 17" id="KW-0067">ATP-binding</keyword>
<evidence type="ECO:0000256" key="9">
    <source>
        <dbReference type="ARBA" id="ARBA00023136"/>
    </source>
</evidence>
<comment type="catalytic activity">
    <reaction evidence="15">
        <text>L-tyrosyl-[protein] + ATP = O-phospho-L-tyrosyl-[protein] + ADP + H(+)</text>
        <dbReference type="Rhea" id="RHEA:10596"/>
        <dbReference type="Rhea" id="RHEA-COMP:10136"/>
        <dbReference type="Rhea" id="RHEA-COMP:20101"/>
        <dbReference type="ChEBI" id="CHEBI:15378"/>
        <dbReference type="ChEBI" id="CHEBI:30616"/>
        <dbReference type="ChEBI" id="CHEBI:46858"/>
        <dbReference type="ChEBI" id="CHEBI:61978"/>
        <dbReference type="ChEBI" id="CHEBI:456216"/>
        <dbReference type="EC" id="2.7.10.1"/>
    </reaction>
</comment>
<dbReference type="PROSITE" id="PS00109">
    <property type="entry name" value="PROTEIN_KINASE_TYR"/>
    <property type="match status" value="1"/>
</dbReference>
<keyword evidence="18" id="KW-0479">Metal-binding</keyword>
<dbReference type="InterPro" id="IPR020635">
    <property type="entry name" value="Tyr_kinase_cat_dom"/>
</dbReference>
<dbReference type="PANTHER" id="PTHR24416:SF613">
    <property type="entry name" value="RECEPTOR PROTEIN-TYROSINE KINASE"/>
    <property type="match status" value="1"/>
</dbReference>
<feature type="active site" description="Proton acceptor" evidence="16">
    <location>
        <position position="556"/>
    </location>
</feature>
<evidence type="ECO:0000259" key="24">
    <source>
        <dbReference type="PROSITE" id="PS50011"/>
    </source>
</evidence>
<evidence type="ECO:0000256" key="2">
    <source>
        <dbReference type="ARBA" id="ARBA00011902"/>
    </source>
</evidence>
<feature type="binding site" evidence="17">
    <location>
        <begin position="503"/>
        <end position="509"/>
    </location>
    <ligand>
        <name>ATP</name>
        <dbReference type="ChEBI" id="CHEBI:30616"/>
    </ligand>
</feature>
<dbReference type="GO" id="GO:0046872">
    <property type="term" value="F:metal ion binding"/>
    <property type="evidence" value="ECO:0007669"/>
    <property type="project" value="UniProtKB-KW"/>
</dbReference>
<feature type="domain" description="Ig-like" evidence="25">
    <location>
        <begin position="25"/>
        <end position="118"/>
    </location>
</feature>
<dbReference type="GO" id="GO:0007169">
    <property type="term" value="P:cell surface receptor protein tyrosine kinase signaling pathway"/>
    <property type="evidence" value="ECO:0007669"/>
    <property type="project" value="TreeGrafter"/>
</dbReference>
<name>A0A914ABS3_PATMI</name>